<reference evidence="1" key="1">
    <citation type="submission" date="2013-04" db="UniProtKB">
        <authorList>
            <consortium name="EnsemblPlants"/>
        </authorList>
    </citation>
    <scope>IDENTIFICATION</scope>
</reference>
<proteinExistence type="predicted"/>
<keyword evidence="2" id="KW-1185">Reference proteome</keyword>
<protein>
    <submittedName>
        <fullName evidence="1">Uncharacterized protein</fullName>
    </submittedName>
</protein>
<dbReference type="HOGENOM" id="CLU_3074875_0_0_1"/>
<name>J3L9U9_ORYBR</name>
<evidence type="ECO:0000313" key="1">
    <source>
        <dbReference type="EnsemblPlants" id="OB02G14160.1"/>
    </source>
</evidence>
<dbReference type="EnsemblPlants" id="OB02G14160.1">
    <property type="protein sequence ID" value="OB02G14160.1"/>
    <property type="gene ID" value="OB02G14160"/>
</dbReference>
<sequence>AGMPHFLAPARGLGGAGRYPLRRRLCAARSVVFLPPPAEEAFLGAYVPPADLV</sequence>
<organism evidence="1">
    <name type="scientific">Oryza brachyantha</name>
    <name type="common">malo sina</name>
    <dbReference type="NCBI Taxonomy" id="4533"/>
    <lineage>
        <taxon>Eukaryota</taxon>
        <taxon>Viridiplantae</taxon>
        <taxon>Streptophyta</taxon>
        <taxon>Embryophyta</taxon>
        <taxon>Tracheophyta</taxon>
        <taxon>Spermatophyta</taxon>
        <taxon>Magnoliopsida</taxon>
        <taxon>Liliopsida</taxon>
        <taxon>Poales</taxon>
        <taxon>Poaceae</taxon>
        <taxon>BOP clade</taxon>
        <taxon>Oryzoideae</taxon>
        <taxon>Oryzeae</taxon>
        <taxon>Oryzinae</taxon>
        <taxon>Oryza</taxon>
    </lineage>
</organism>
<dbReference type="AlphaFoldDB" id="J3L9U9"/>
<accession>J3L9U9</accession>
<dbReference type="Proteomes" id="UP000006038">
    <property type="component" value="Unassembled WGS sequence"/>
</dbReference>
<evidence type="ECO:0000313" key="2">
    <source>
        <dbReference type="Proteomes" id="UP000006038"/>
    </source>
</evidence>
<dbReference type="Gramene" id="OB02G14160.1">
    <property type="protein sequence ID" value="OB02G14160.1"/>
    <property type="gene ID" value="OB02G14160"/>
</dbReference>